<protein>
    <recommendedName>
        <fullName evidence="11">Beta-glucosidase</fullName>
    </recommendedName>
</protein>
<keyword evidence="2 6" id="KW-0378">Hydrolase</keyword>
<dbReference type="Pfam" id="PF00232">
    <property type="entry name" value="Glyco_hydro_1"/>
    <property type="match status" value="1"/>
</dbReference>
<dbReference type="PROSITE" id="PS00653">
    <property type="entry name" value="GLYCOSYL_HYDROL_F1_2"/>
    <property type="match status" value="1"/>
</dbReference>
<evidence type="ECO:0000313" key="10">
    <source>
        <dbReference type="Proteomes" id="UP001497516"/>
    </source>
</evidence>
<evidence type="ECO:0000256" key="4">
    <source>
        <dbReference type="PROSITE-ProRule" id="PRU10055"/>
    </source>
</evidence>
<feature type="compositionally biased region" description="Polar residues" evidence="7">
    <location>
        <begin position="385"/>
        <end position="399"/>
    </location>
</feature>
<dbReference type="InterPro" id="IPR017853">
    <property type="entry name" value="GH"/>
</dbReference>
<evidence type="ECO:0000256" key="5">
    <source>
        <dbReference type="RuleBase" id="RU003690"/>
    </source>
</evidence>
<evidence type="ECO:0000313" key="9">
    <source>
        <dbReference type="EMBL" id="CAL1375106.1"/>
    </source>
</evidence>
<evidence type="ECO:0000256" key="1">
    <source>
        <dbReference type="ARBA" id="ARBA00010838"/>
    </source>
</evidence>
<feature type="region of interest" description="Disordered" evidence="7">
    <location>
        <begin position="385"/>
        <end position="404"/>
    </location>
</feature>
<evidence type="ECO:0008006" key="11">
    <source>
        <dbReference type="Google" id="ProtNLM"/>
    </source>
</evidence>
<dbReference type="InterPro" id="IPR001360">
    <property type="entry name" value="Glyco_hydro_1"/>
</dbReference>
<proteinExistence type="inferred from homology"/>
<dbReference type="InterPro" id="IPR033132">
    <property type="entry name" value="GH_1_N_CS"/>
</dbReference>
<evidence type="ECO:0000256" key="6">
    <source>
        <dbReference type="RuleBase" id="RU004468"/>
    </source>
</evidence>
<dbReference type="PANTHER" id="PTHR10353">
    <property type="entry name" value="GLYCOSYL HYDROLASE"/>
    <property type="match status" value="1"/>
</dbReference>
<dbReference type="GO" id="GO:0008422">
    <property type="term" value="F:beta-glucosidase activity"/>
    <property type="evidence" value="ECO:0007669"/>
    <property type="project" value="UniProtKB-ARBA"/>
</dbReference>
<gene>
    <name evidence="9" type="ORF">LTRI10_LOCUS16927</name>
</gene>
<evidence type="ECO:0000256" key="7">
    <source>
        <dbReference type="SAM" id="MobiDB-lite"/>
    </source>
</evidence>
<dbReference type="Proteomes" id="UP001497516">
    <property type="component" value="Chromosome 3"/>
</dbReference>
<dbReference type="PROSITE" id="PS00572">
    <property type="entry name" value="GLYCOSYL_HYDROL_F1_1"/>
    <property type="match status" value="1"/>
</dbReference>
<evidence type="ECO:0000256" key="3">
    <source>
        <dbReference type="ARBA" id="ARBA00023295"/>
    </source>
</evidence>
<evidence type="ECO:0000256" key="2">
    <source>
        <dbReference type="ARBA" id="ARBA00022801"/>
    </source>
</evidence>
<evidence type="ECO:0000256" key="8">
    <source>
        <dbReference type="SAM" id="SignalP"/>
    </source>
</evidence>
<dbReference type="SUPFAM" id="SSF51445">
    <property type="entry name" value="(Trans)glycosidases"/>
    <property type="match status" value="1"/>
</dbReference>
<organism evidence="9 10">
    <name type="scientific">Linum trigynum</name>
    <dbReference type="NCBI Taxonomy" id="586398"/>
    <lineage>
        <taxon>Eukaryota</taxon>
        <taxon>Viridiplantae</taxon>
        <taxon>Streptophyta</taxon>
        <taxon>Embryophyta</taxon>
        <taxon>Tracheophyta</taxon>
        <taxon>Spermatophyta</taxon>
        <taxon>Magnoliopsida</taxon>
        <taxon>eudicotyledons</taxon>
        <taxon>Gunneridae</taxon>
        <taxon>Pentapetalae</taxon>
        <taxon>rosids</taxon>
        <taxon>fabids</taxon>
        <taxon>Malpighiales</taxon>
        <taxon>Linaceae</taxon>
        <taxon>Linum</taxon>
    </lineage>
</organism>
<feature type="active site" description="Nucleophile" evidence="4">
    <location>
        <position position="442"/>
    </location>
</feature>
<dbReference type="AlphaFoldDB" id="A0AAV2DPF0"/>
<keyword evidence="10" id="KW-1185">Reference proteome</keyword>
<dbReference type="PANTHER" id="PTHR10353:SF137">
    <property type="entry name" value="MYROSINASE 3-RELATED"/>
    <property type="match status" value="1"/>
</dbReference>
<keyword evidence="8" id="KW-0732">Signal</keyword>
<dbReference type="FunFam" id="3.20.20.80:FF:000020">
    <property type="entry name" value="Beta-glucosidase 12"/>
    <property type="match status" value="1"/>
</dbReference>
<dbReference type="EMBL" id="OZ034816">
    <property type="protein sequence ID" value="CAL1375106.1"/>
    <property type="molecule type" value="Genomic_DNA"/>
</dbReference>
<reference evidence="9 10" key="1">
    <citation type="submission" date="2024-04" db="EMBL/GenBank/DDBJ databases">
        <authorList>
            <person name="Fracassetti M."/>
        </authorList>
    </citation>
    <scope>NUCLEOTIDE SEQUENCE [LARGE SCALE GENOMIC DNA]</scope>
</reference>
<name>A0AAV2DPF0_9ROSI</name>
<accession>A0AAV2DPF0</accession>
<dbReference type="GO" id="GO:0005975">
    <property type="term" value="P:carbohydrate metabolic process"/>
    <property type="evidence" value="ECO:0007669"/>
    <property type="project" value="InterPro"/>
</dbReference>
<feature type="signal peptide" evidence="8">
    <location>
        <begin position="1"/>
        <end position="38"/>
    </location>
</feature>
<feature type="chain" id="PRO_5043819365" description="Beta-glucosidase" evidence="8">
    <location>
        <begin position="39"/>
        <end position="538"/>
    </location>
</feature>
<dbReference type="Gene3D" id="3.20.20.80">
    <property type="entry name" value="Glycosidases"/>
    <property type="match status" value="1"/>
</dbReference>
<dbReference type="PRINTS" id="PR00131">
    <property type="entry name" value="GLHYDRLASE1"/>
</dbReference>
<keyword evidence="3 6" id="KW-0326">Glycosidase</keyword>
<comment type="similarity">
    <text evidence="1 5">Belongs to the glycosyl hydrolase 1 family.</text>
</comment>
<dbReference type="InterPro" id="IPR018120">
    <property type="entry name" value="Glyco_hydro_1_AS"/>
</dbReference>
<sequence>MAPTLSQNTIIRHLGLPASRRVTLLLILSLYLLGHATSSPAATFSDKHNSDVLEHVPVANRTSFPAGFLFGTASSAYQFEGAAAEGGKGPSMWDAYTSRYPGKIADRSNGDVAIDEYHRYKEDVAIMKNMGLNSYRFSISWPRILPNGTLSGGVNKEGIAYYNNLINELLANGIKPFITLFHWDIPQALEDRYEGFLSYKVVKDFVGYADVCFEHFGDRVQHWVTFNEPLAYSLYAYGTGMMAPGRCSKWMNLNCTGGDSATEPYIVAHNLLLAHAATVKLYIEKYQAKQKGKTGIAHVSQWGIPLSDSKQDHKATRRGMDFMLGWFMDPLATGNYPRSMRAIVKKRLPKFSKEESKMLKGSFDFVGLNYYTTFYVSNAPPSNPLFSSSTTDSRTNASPAKNGVPIGPKRGLSWEYIYPKGIRDVVLYTKKKYNNPLIYITENGMSEVNNKTLSLTEALNDTLRVDFYRQHLAYLNSAIKDGARVKGYFAWSLFDNFEWTMGYSVRFGINYVDYKNGLKRYPKQSALWFQRFLKNNDQ</sequence>